<dbReference type="InterPro" id="IPR018289">
    <property type="entry name" value="MULE_transposase_dom"/>
</dbReference>
<dbReference type="GO" id="GO:0003677">
    <property type="term" value="F:DNA binding"/>
    <property type="evidence" value="ECO:0007669"/>
    <property type="project" value="UniProtKB-KW"/>
</dbReference>
<dbReference type="AlphaFoldDB" id="A0A811QWH1"/>
<dbReference type="PROSITE" id="PS01007">
    <property type="entry name" value="TRANSPOSASE_MUTATOR"/>
    <property type="match status" value="1"/>
</dbReference>
<keyword evidence="1" id="KW-0815">Transposition</keyword>
<evidence type="ECO:0000313" key="7">
    <source>
        <dbReference type="Proteomes" id="UP000604825"/>
    </source>
</evidence>
<keyword evidence="3" id="KW-0233">DNA recombination</keyword>
<organism evidence="6 7">
    <name type="scientific">Miscanthus lutarioriparius</name>
    <dbReference type="NCBI Taxonomy" id="422564"/>
    <lineage>
        <taxon>Eukaryota</taxon>
        <taxon>Viridiplantae</taxon>
        <taxon>Streptophyta</taxon>
        <taxon>Embryophyta</taxon>
        <taxon>Tracheophyta</taxon>
        <taxon>Spermatophyta</taxon>
        <taxon>Magnoliopsida</taxon>
        <taxon>Liliopsida</taxon>
        <taxon>Poales</taxon>
        <taxon>Poaceae</taxon>
        <taxon>PACMAD clade</taxon>
        <taxon>Panicoideae</taxon>
        <taxon>Andropogonodae</taxon>
        <taxon>Andropogoneae</taxon>
        <taxon>Saccharinae</taxon>
        <taxon>Miscanthus</taxon>
    </lineage>
</organism>
<dbReference type="InterPro" id="IPR001207">
    <property type="entry name" value="Transposase_mutator"/>
</dbReference>
<protein>
    <recommendedName>
        <fullName evidence="5">Zinc finger PMZ-type domain-containing protein</fullName>
    </recommendedName>
</protein>
<sequence>MAVIEVECLASWKWFLENMNEDLGIENTTPWTITTDKHNGLIPAMEQTFPDSEHRFCVRHLYSNFQGQFKGENLKNQLWACARASTVPRWNQEMDKIKLLNKDAHAWLEKMAPNTWVRAFFSEYPKCDILLNNTCEVFNRYILDSRELPILSMLQRIKGQLMSRHYNKQKEVQEKWGGMLICPKIRKKLARHAEMANTCYAIPSGSGIFEVHDMEWKFVVDIVGRHCTCKRWDLTGIPYSHAVSCLRHERIPEDSVLPWCYSIEAFNSAYGWNIMPCNDKSTWENVGGPQVKPPVYEKKVGRPPKARRKAAHEVCGPNGPRLTKHGLTMHCSHCGEPGHNSATYARKKAGEPAVKKSNKATPTTVELDQQPREQLATV</sequence>
<evidence type="ECO:0000256" key="4">
    <source>
        <dbReference type="SAM" id="MobiDB-lite"/>
    </source>
</evidence>
<dbReference type="InterPro" id="IPR006564">
    <property type="entry name" value="Znf_PMZ"/>
</dbReference>
<evidence type="ECO:0000259" key="5">
    <source>
        <dbReference type="SMART" id="SM00575"/>
    </source>
</evidence>
<dbReference type="GO" id="GO:0004803">
    <property type="term" value="F:transposase activity"/>
    <property type="evidence" value="ECO:0007669"/>
    <property type="project" value="InterPro"/>
</dbReference>
<feature type="domain" description="Zinc finger PMZ-type" evidence="5">
    <location>
        <begin position="225"/>
        <end position="252"/>
    </location>
</feature>
<accession>A0A811QWH1</accession>
<evidence type="ECO:0000256" key="1">
    <source>
        <dbReference type="ARBA" id="ARBA00022578"/>
    </source>
</evidence>
<dbReference type="OrthoDB" id="687310at2759"/>
<keyword evidence="7" id="KW-1185">Reference proteome</keyword>
<evidence type="ECO:0000256" key="2">
    <source>
        <dbReference type="ARBA" id="ARBA00023125"/>
    </source>
</evidence>
<feature type="region of interest" description="Disordered" evidence="4">
    <location>
        <begin position="342"/>
        <end position="378"/>
    </location>
</feature>
<evidence type="ECO:0000313" key="6">
    <source>
        <dbReference type="EMBL" id="CAD6262409.1"/>
    </source>
</evidence>
<feature type="region of interest" description="Disordered" evidence="4">
    <location>
        <begin position="299"/>
        <end position="319"/>
    </location>
</feature>
<dbReference type="SMART" id="SM00575">
    <property type="entry name" value="ZnF_PMZ"/>
    <property type="match status" value="1"/>
</dbReference>
<dbReference type="Proteomes" id="UP000604825">
    <property type="component" value="Unassembled WGS sequence"/>
</dbReference>
<evidence type="ECO:0000256" key="3">
    <source>
        <dbReference type="ARBA" id="ARBA00023172"/>
    </source>
</evidence>
<dbReference type="PANTHER" id="PTHR31973:SF191">
    <property type="entry name" value="OS05G0489400 PROTEIN"/>
    <property type="match status" value="1"/>
</dbReference>
<dbReference type="EMBL" id="CAJGYO010000012">
    <property type="protein sequence ID" value="CAD6262409.1"/>
    <property type="molecule type" value="Genomic_DNA"/>
</dbReference>
<proteinExistence type="predicted"/>
<reference evidence="6" key="1">
    <citation type="submission" date="2020-10" db="EMBL/GenBank/DDBJ databases">
        <authorList>
            <person name="Han B."/>
            <person name="Lu T."/>
            <person name="Zhao Q."/>
            <person name="Huang X."/>
            <person name="Zhao Y."/>
        </authorList>
    </citation>
    <scope>NUCLEOTIDE SEQUENCE</scope>
</reference>
<dbReference type="Pfam" id="PF10551">
    <property type="entry name" value="MULE"/>
    <property type="match status" value="1"/>
</dbReference>
<feature type="compositionally biased region" description="Basic residues" evidence="4">
    <location>
        <begin position="301"/>
        <end position="310"/>
    </location>
</feature>
<dbReference type="GO" id="GO:0006313">
    <property type="term" value="P:DNA transposition"/>
    <property type="evidence" value="ECO:0007669"/>
    <property type="project" value="InterPro"/>
</dbReference>
<keyword evidence="2" id="KW-0238">DNA-binding</keyword>
<gene>
    <name evidence="6" type="ORF">NCGR_LOCUS45755</name>
</gene>
<comment type="caution">
    <text evidence="6">The sequence shown here is derived from an EMBL/GenBank/DDBJ whole genome shotgun (WGS) entry which is preliminary data.</text>
</comment>
<name>A0A811QWH1_9POAL</name>
<dbReference type="GO" id="GO:0008270">
    <property type="term" value="F:zinc ion binding"/>
    <property type="evidence" value="ECO:0007669"/>
    <property type="project" value="InterPro"/>
</dbReference>
<dbReference type="PANTHER" id="PTHR31973">
    <property type="entry name" value="POLYPROTEIN, PUTATIVE-RELATED"/>
    <property type="match status" value="1"/>
</dbReference>